<organism evidence="3 4">
    <name type="scientific">Fluviicoccus keumensis</name>
    <dbReference type="NCBI Taxonomy" id="1435465"/>
    <lineage>
        <taxon>Bacteria</taxon>
        <taxon>Pseudomonadati</taxon>
        <taxon>Pseudomonadota</taxon>
        <taxon>Gammaproteobacteria</taxon>
        <taxon>Moraxellales</taxon>
        <taxon>Moraxellaceae</taxon>
        <taxon>Fluviicoccus</taxon>
    </lineage>
</organism>
<accession>A0A4Q7ZB29</accession>
<dbReference type="InterPro" id="IPR046703">
    <property type="entry name" value="DUF6776"/>
</dbReference>
<name>A0A4Q7ZB29_9GAMM</name>
<keyword evidence="4" id="KW-1185">Reference proteome</keyword>
<evidence type="ECO:0000313" key="4">
    <source>
        <dbReference type="Proteomes" id="UP000292423"/>
    </source>
</evidence>
<proteinExistence type="predicted"/>
<dbReference type="Pfam" id="PF20567">
    <property type="entry name" value="DUF6776"/>
    <property type="match status" value="1"/>
</dbReference>
<evidence type="ECO:0000256" key="2">
    <source>
        <dbReference type="SAM" id="Phobius"/>
    </source>
</evidence>
<evidence type="ECO:0000256" key="1">
    <source>
        <dbReference type="SAM" id="Coils"/>
    </source>
</evidence>
<dbReference type="RefSeq" id="WP_130412349.1">
    <property type="nucleotide sequence ID" value="NZ_SHKX01000011.1"/>
</dbReference>
<dbReference type="OrthoDB" id="7056878at2"/>
<comment type="caution">
    <text evidence="3">The sequence shown here is derived from an EMBL/GenBank/DDBJ whole genome shotgun (WGS) entry which is preliminary data.</text>
</comment>
<dbReference type="Proteomes" id="UP000292423">
    <property type="component" value="Unassembled WGS sequence"/>
</dbReference>
<gene>
    <name evidence="3" type="ORF">EV700_1516</name>
</gene>
<evidence type="ECO:0000313" key="3">
    <source>
        <dbReference type="EMBL" id="RZU47125.1"/>
    </source>
</evidence>
<sequence length="232" mass="25208">MWQRFPRPRLRTYLDAPVTAHRLAWGLSALLAIGVSAATAFYLGYDRALRSVGASAADVAAMRADGKRLQQSVAEVQKALAVMQQERDMAQETARKMQQDAVGQMDELSALREQLVTYQRMLGAQGANGGLTVENLHFSPRGPGVYGFRLLLTQVGQNAGNTSGTVTVRVLGAGSAQPVAVVKDFRFQYFQAVSGELTLPKGFVPQSVEVALQATSPKPVRVQKRFKWEVGS</sequence>
<keyword evidence="2" id="KW-0472">Membrane</keyword>
<feature type="transmembrane region" description="Helical" evidence="2">
    <location>
        <begin position="23"/>
        <end position="45"/>
    </location>
</feature>
<dbReference type="AlphaFoldDB" id="A0A4Q7ZB29"/>
<keyword evidence="2" id="KW-1133">Transmembrane helix</keyword>
<keyword evidence="1" id="KW-0175">Coiled coil</keyword>
<feature type="coiled-coil region" evidence="1">
    <location>
        <begin position="66"/>
        <end position="114"/>
    </location>
</feature>
<reference evidence="3 4" key="1">
    <citation type="submission" date="2019-02" db="EMBL/GenBank/DDBJ databases">
        <title>Genomic Encyclopedia of Type Strains, Phase IV (KMG-IV): sequencing the most valuable type-strain genomes for metagenomic binning, comparative biology and taxonomic classification.</title>
        <authorList>
            <person name="Goeker M."/>
        </authorList>
    </citation>
    <scope>NUCLEOTIDE SEQUENCE [LARGE SCALE GENOMIC DNA]</scope>
    <source>
        <strain evidence="3 4">DSM 105135</strain>
    </source>
</reference>
<dbReference type="EMBL" id="SHKX01000011">
    <property type="protein sequence ID" value="RZU47125.1"/>
    <property type="molecule type" value="Genomic_DNA"/>
</dbReference>
<keyword evidence="2" id="KW-0812">Transmembrane</keyword>
<protein>
    <submittedName>
        <fullName evidence="3">Uncharacterized protein</fullName>
    </submittedName>
</protein>